<dbReference type="GO" id="GO:0003677">
    <property type="term" value="F:DNA binding"/>
    <property type="evidence" value="ECO:0007669"/>
    <property type="project" value="UniProtKB-KW"/>
</dbReference>
<dbReference type="AlphaFoldDB" id="A0A8A4ZCN3"/>
<evidence type="ECO:0000313" key="7">
    <source>
        <dbReference type="EMBL" id="QTE29692.1"/>
    </source>
</evidence>
<dbReference type="InterPro" id="IPR052155">
    <property type="entry name" value="Biofilm_reg_signaling"/>
</dbReference>
<dbReference type="PROSITE" id="PS50113">
    <property type="entry name" value="PAC"/>
    <property type="match status" value="1"/>
</dbReference>
<dbReference type="Proteomes" id="UP000663937">
    <property type="component" value="Chromosome"/>
</dbReference>
<name>A0A8A4ZCN3_9MICO</name>
<sequence>MTKPLSVLVLTPSIGGHYFGEFLTGLRREVTAAGGRLVVVQTLEPGTHSDEVGTPGSFAIPVGWAHVDGAVSITSAVRGSYLRALRDGGTPVVLVSTRLPDFEAPLAIPDNELGTNAAVEHLIGHGHTRIGFVGNLAQHDVRRRLAAYRRTLAEHGLAVDPDLLFGAPDNAQTGGARAARDVLAASPRPTALMVATDRNAVGLMRALTEAGLRMPEDLAVVGFDNTEAAVFSAPTLSSVDQRFDEVGALAGRLVLAQIRGEDVPNTTHSPTAVSLALRESCGCAGDSLTTRFTEAGRATEGPQAPPLLDQLHEALANALSAPARLGGTSDATESAIRAVVRSTELAVAARDAATGEQIRSLTASLRRLAPRPDVLRQVTGAVIAYLQRSPSERDGTDAGATTDTGAARLEAELWQLQAGAFLRQAEHGETAIEEQYVVDAGLLDAARANPRHLGWLEGTHVRAGVLALWDEDSPASGVLRVVGRYDPAGNQPDLVGTTMTVQDFPPAALVDAAAAASEHSLCIVLPVHTREHEWGMLCVVGEIDTTSARETYYHWAALLCGALEAEHLQAAVRVSEKRYALVARATNDGLWEWELGTRSLYVSDRCVLLVGFEPGLPHTDLDEWRARVHPDDCAELGEHIGAVVRGEQETTESEFRFEFPDGSYHWMLCRALGVRAADDGPATDVTGRAPESPTDGPVRRLVGSLADIDERRSLEDQLRESALHDALTTLPNRRLFLERLEHALDMWRRSQTPFAVLFLDLDGFKLVNDSLGHQIGDRLLHEVGARIKEQLRTVDTGSRFGGDEFAILLHDVQGADVLTVARRVQAGLARVIDLDGHELAVQASLGVATSAIGYASAEAILRDADTAMYHAKATERGSIAFFDAEMNAQAVHQLSLQAEIRRAYGAGQFEVHYQPIVDLVSGRTEWFEALVRWRHPERGLLLPADFLPLVEDMGLSVQLGYQIVDAVCDQLAEWGTGVAGVAVNLSTREFWHEPLLTELLERLTRHGLDPGRLTLQVTEGVLMDRPEAALRHMRALHDAGLRLAIDNFGTGHSSLETLHRFPVDSFTIDRSWIHGLGASATDRTENLVRATVAIGTALGLNVVASGIETAEQLAVLQELGCAAGQGFWFAPAVPPDRALSYYGRSPRTVAGMEHR</sequence>
<dbReference type="InterPro" id="IPR029787">
    <property type="entry name" value="Nucleotide_cyclase"/>
</dbReference>
<dbReference type="NCBIfam" id="TIGR00254">
    <property type="entry name" value="GGDEF"/>
    <property type="match status" value="1"/>
</dbReference>
<dbReference type="InterPro" id="IPR013655">
    <property type="entry name" value="PAS_fold_3"/>
</dbReference>
<dbReference type="Gene3D" id="3.20.20.450">
    <property type="entry name" value="EAL domain"/>
    <property type="match status" value="1"/>
</dbReference>
<dbReference type="SUPFAM" id="SSF55785">
    <property type="entry name" value="PYP-like sensor domain (PAS domain)"/>
    <property type="match status" value="1"/>
</dbReference>
<evidence type="ECO:0000256" key="3">
    <source>
        <dbReference type="ARBA" id="ARBA00023163"/>
    </source>
</evidence>
<dbReference type="SMART" id="SM00267">
    <property type="entry name" value="GGDEF"/>
    <property type="match status" value="1"/>
</dbReference>
<evidence type="ECO:0000313" key="8">
    <source>
        <dbReference type="Proteomes" id="UP000663937"/>
    </source>
</evidence>
<dbReference type="InterPro" id="IPR035919">
    <property type="entry name" value="EAL_sf"/>
</dbReference>
<dbReference type="InterPro" id="IPR035965">
    <property type="entry name" value="PAS-like_dom_sf"/>
</dbReference>
<keyword evidence="2" id="KW-0238">DNA-binding</keyword>
<dbReference type="SUPFAM" id="SSF53822">
    <property type="entry name" value="Periplasmic binding protein-like I"/>
    <property type="match status" value="1"/>
</dbReference>
<dbReference type="Pfam" id="PF00990">
    <property type="entry name" value="GGDEF"/>
    <property type="match status" value="1"/>
</dbReference>
<dbReference type="CDD" id="cd01949">
    <property type="entry name" value="GGDEF"/>
    <property type="match status" value="1"/>
</dbReference>
<evidence type="ECO:0000259" key="4">
    <source>
        <dbReference type="PROSITE" id="PS50113"/>
    </source>
</evidence>
<dbReference type="InterPro" id="IPR028082">
    <property type="entry name" value="Peripla_BP_I"/>
</dbReference>
<dbReference type="Gene3D" id="3.30.450.20">
    <property type="entry name" value="PAS domain"/>
    <property type="match status" value="1"/>
</dbReference>
<dbReference type="SMART" id="SM00052">
    <property type="entry name" value="EAL"/>
    <property type="match status" value="1"/>
</dbReference>
<dbReference type="SUPFAM" id="SSF141868">
    <property type="entry name" value="EAL domain-like"/>
    <property type="match status" value="1"/>
</dbReference>
<keyword evidence="3" id="KW-0804">Transcription</keyword>
<dbReference type="Pfam" id="PF08447">
    <property type="entry name" value="PAS_3"/>
    <property type="match status" value="1"/>
</dbReference>
<evidence type="ECO:0000259" key="5">
    <source>
        <dbReference type="PROSITE" id="PS50883"/>
    </source>
</evidence>
<dbReference type="Gene3D" id="3.30.70.270">
    <property type="match status" value="1"/>
</dbReference>
<keyword evidence="1" id="KW-0805">Transcription regulation</keyword>
<protein>
    <submittedName>
        <fullName evidence="7">EAL domain-containing protein</fullName>
    </submittedName>
</protein>
<reference evidence="7" key="1">
    <citation type="submission" date="2021-03" db="EMBL/GenBank/DDBJ databases">
        <title>Pengzhenrongella sicca gen. nov., sp. nov., a new member of suborder Micrococcineae isolated from High-Arctic tundra soil.</title>
        <authorList>
            <person name="Peng F."/>
        </authorList>
    </citation>
    <scope>NUCLEOTIDE SEQUENCE</scope>
    <source>
        <strain evidence="7">LRZ-2</strain>
    </source>
</reference>
<organism evidence="7 8">
    <name type="scientific">Pengzhenrongella sicca</name>
    <dbReference type="NCBI Taxonomy" id="2819238"/>
    <lineage>
        <taxon>Bacteria</taxon>
        <taxon>Bacillati</taxon>
        <taxon>Actinomycetota</taxon>
        <taxon>Actinomycetes</taxon>
        <taxon>Micrococcales</taxon>
        <taxon>Pengzhenrongella</taxon>
    </lineage>
</organism>
<dbReference type="InterPro" id="IPR046335">
    <property type="entry name" value="LacI/GalR-like_sensor"/>
</dbReference>
<dbReference type="PANTHER" id="PTHR44757">
    <property type="entry name" value="DIGUANYLATE CYCLASE DGCP"/>
    <property type="match status" value="1"/>
</dbReference>
<dbReference type="InterPro" id="IPR000160">
    <property type="entry name" value="GGDEF_dom"/>
</dbReference>
<dbReference type="KEGG" id="psic:J4E96_01150"/>
<feature type="domain" description="GGDEF" evidence="6">
    <location>
        <begin position="752"/>
        <end position="884"/>
    </location>
</feature>
<evidence type="ECO:0000256" key="1">
    <source>
        <dbReference type="ARBA" id="ARBA00023015"/>
    </source>
</evidence>
<dbReference type="CDD" id="cd06267">
    <property type="entry name" value="PBP1_LacI_sugar_binding-like"/>
    <property type="match status" value="1"/>
</dbReference>
<dbReference type="Pfam" id="PF13377">
    <property type="entry name" value="Peripla_BP_3"/>
    <property type="match status" value="1"/>
</dbReference>
<keyword evidence="8" id="KW-1185">Reference proteome</keyword>
<dbReference type="InterPro" id="IPR043128">
    <property type="entry name" value="Rev_trsase/Diguanyl_cyclase"/>
</dbReference>
<gene>
    <name evidence="7" type="ORF">J4E96_01150</name>
</gene>
<evidence type="ECO:0000259" key="6">
    <source>
        <dbReference type="PROSITE" id="PS50887"/>
    </source>
</evidence>
<dbReference type="InterPro" id="IPR001633">
    <property type="entry name" value="EAL_dom"/>
</dbReference>
<feature type="domain" description="PAC" evidence="4">
    <location>
        <begin position="651"/>
        <end position="720"/>
    </location>
</feature>
<dbReference type="SUPFAM" id="SSF55073">
    <property type="entry name" value="Nucleotide cyclase"/>
    <property type="match status" value="1"/>
</dbReference>
<dbReference type="EMBL" id="CP071868">
    <property type="protein sequence ID" value="QTE29692.1"/>
    <property type="molecule type" value="Genomic_DNA"/>
</dbReference>
<dbReference type="PANTHER" id="PTHR44757:SF2">
    <property type="entry name" value="BIOFILM ARCHITECTURE MAINTENANCE PROTEIN MBAA"/>
    <property type="match status" value="1"/>
</dbReference>
<dbReference type="CDD" id="cd01948">
    <property type="entry name" value="EAL"/>
    <property type="match status" value="1"/>
</dbReference>
<dbReference type="Pfam" id="PF00563">
    <property type="entry name" value="EAL"/>
    <property type="match status" value="1"/>
</dbReference>
<evidence type="ECO:0000256" key="2">
    <source>
        <dbReference type="ARBA" id="ARBA00023125"/>
    </source>
</evidence>
<dbReference type="InterPro" id="IPR000014">
    <property type="entry name" value="PAS"/>
</dbReference>
<dbReference type="PROSITE" id="PS50887">
    <property type="entry name" value="GGDEF"/>
    <property type="match status" value="1"/>
</dbReference>
<dbReference type="RefSeq" id="WP_227423986.1">
    <property type="nucleotide sequence ID" value="NZ_CP071868.1"/>
</dbReference>
<accession>A0A8A4ZCN3</accession>
<dbReference type="Gene3D" id="3.40.50.2300">
    <property type="match status" value="2"/>
</dbReference>
<feature type="domain" description="EAL" evidence="5">
    <location>
        <begin position="893"/>
        <end position="1146"/>
    </location>
</feature>
<dbReference type="FunFam" id="3.30.70.270:FF:000001">
    <property type="entry name" value="Diguanylate cyclase domain protein"/>
    <property type="match status" value="1"/>
</dbReference>
<dbReference type="InterPro" id="IPR000700">
    <property type="entry name" value="PAS-assoc_C"/>
</dbReference>
<proteinExistence type="predicted"/>
<dbReference type="PROSITE" id="PS50883">
    <property type="entry name" value="EAL"/>
    <property type="match status" value="1"/>
</dbReference>
<dbReference type="CDD" id="cd00130">
    <property type="entry name" value="PAS"/>
    <property type="match status" value="1"/>
</dbReference>